<keyword evidence="3" id="KW-0614">Plasmid</keyword>
<protein>
    <submittedName>
        <fullName evidence="2">Uncharacterized protein</fullName>
    </submittedName>
</protein>
<proteinExistence type="predicted"/>
<evidence type="ECO:0000313" key="4">
    <source>
        <dbReference type="EMBL" id="QLV33519.1"/>
    </source>
</evidence>
<dbReference type="Proteomes" id="UP000855471">
    <property type="component" value="Unassembled WGS sequence"/>
</dbReference>
<evidence type="ECO:0000313" key="5">
    <source>
        <dbReference type="Proteomes" id="UP000510650"/>
    </source>
</evidence>
<organism evidence="2">
    <name type="scientific">Citrobacter freundii</name>
    <dbReference type="NCBI Taxonomy" id="546"/>
    <lineage>
        <taxon>Bacteria</taxon>
        <taxon>Pseudomonadati</taxon>
        <taxon>Pseudomonadota</taxon>
        <taxon>Gammaproteobacteria</taxon>
        <taxon>Enterobacterales</taxon>
        <taxon>Enterobacteriaceae</taxon>
        <taxon>Citrobacter</taxon>
        <taxon>Citrobacter freundii complex</taxon>
    </lineage>
</organism>
<evidence type="ECO:0000313" key="6">
    <source>
        <dbReference type="Proteomes" id="UP000512222"/>
    </source>
</evidence>
<dbReference type="EMBL" id="CP056575">
    <property type="protein sequence ID" value="QLV33519.1"/>
    <property type="molecule type" value="Genomic_DNA"/>
</dbReference>
<evidence type="ECO:0000256" key="1">
    <source>
        <dbReference type="SAM" id="MobiDB-lite"/>
    </source>
</evidence>
<dbReference type="EMBL" id="DACSXJ010000077">
    <property type="protein sequence ID" value="HAT3900845.1"/>
    <property type="molecule type" value="Genomic_DNA"/>
</dbReference>
<accession>A0A2X3KV24</accession>
<evidence type="ECO:0000313" key="3">
    <source>
        <dbReference type="EMBL" id="QLO16934.1"/>
    </source>
</evidence>
<geneLocation type="plasmid" evidence="3 5">
    <name>unnamed</name>
</geneLocation>
<reference evidence="3" key="4">
    <citation type="journal article" date="2021" name="Microb. Genom.">
        <title>A genomic epidemiological study shows that prevalence of antimicrobial resistance in Enterobacterales is associated with the livestock host, as well as antimicrobial usage.</title>
        <authorList>
            <person name="AbuOun M."/>
            <person name="Jones H."/>
            <person name="Stubberfield E."/>
            <person name="Gilson D."/>
            <person name="Shaw L.P."/>
            <person name="Hubbard A.T.M."/>
            <person name="Chau K.K."/>
            <person name="Sebra R."/>
            <person name="Peto T.E.A."/>
            <person name="Crook D.W."/>
            <person name="Read D.S."/>
            <person name="Gweon H.S."/>
            <person name="Walker A.S."/>
            <person name="Stoesser N."/>
            <person name="Smith R.P."/>
            <person name="Anjum M.F."/>
            <person name="On Behalf Of The Rehab Consortium."/>
        </authorList>
    </citation>
    <scope>NUCLEOTIDE SEQUENCE</scope>
    <source>
        <strain evidence="4">RHBSTW-00370</strain>
        <strain evidence="3">RHBSTW-00398</strain>
    </source>
</reference>
<sequence length="82" mass="9502">MQGINKGGLDYFPGLLISVCEKLYLFVCGNVWITQSCRQYERSCDRKNGRTQGDYEEKAMDCRKMGERNQHHKPRKGLATEN</sequence>
<evidence type="ECO:0000313" key="2">
    <source>
        <dbReference type="EMBL" id="HAT3900845.1"/>
    </source>
</evidence>
<dbReference type="Proteomes" id="UP000512222">
    <property type="component" value="Plasmid pRHBSTW-00370_3"/>
</dbReference>
<dbReference type="Proteomes" id="UP000510650">
    <property type="component" value="Plasmid unnamed"/>
</dbReference>
<geneLocation type="plasmid" evidence="6">
    <name>prhbstw-00370_3</name>
</geneLocation>
<name>A0A2X3KV24_CITFR</name>
<feature type="compositionally biased region" description="Basic and acidic residues" evidence="1">
    <location>
        <begin position="59"/>
        <end position="69"/>
    </location>
</feature>
<dbReference type="RefSeq" id="WP_127663654.1">
    <property type="nucleotide sequence ID" value="NZ_CBCYJR010000077.1"/>
</dbReference>
<reference evidence="2" key="1">
    <citation type="journal article" date="2018" name="Genome Biol.">
        <title>SKESA: strategic k-mer extension for scrupulous assemblies.</title>
        <authorList>
            <person name="Souvorov A."/>
            <person name="Agarwala R."/>
            <person name="Lipman D.J."/>
        </authorList>
    </citation>
    <scope>NUCLEOTIDE SEQUENCE</scope>
    <source>
        <strain evidence="2">O50</strain>
    </source>
</reference>
<gene>
    <name evidence="4" type="ORF">HV178_26510</name>
    <name evidence="3" type="ORF">HV183_26465</name>
    <name evidence="2" type="ORF">I9Y29_005352</name>
</gene>
<dbReference type="AlphaFoldDB" id="A0A2X3KV24"/>
<geneLocation type="plasmid" evidence="4">
    <name>pRHBSTW-00370_3</name>
</geneLocation>
<dbReference type="EMBL" id="CP055540">
    <property type="protein sequence ID" value="QLO16934.1"/>
    <property type="molecule type" value="Genomic_DNA"/>
</dbReference>
<reference evidence="2" key="3">
    <citation type="submission" date="2020-09" db="EMBL/GenBank/DDBJ databases">
        <authorList>
            <consortium name="NCBI Pathogen Detection Project"/>
        </authorList>
    </citation>
    <scope>NUCLEOTIDE SEQUENCE</scope>
    <source>
        <strain evidence="2">O50</strain>
    </source>
</reference>
<feature type="region of interest" description="Disordered" evidence="1">
    <location>
        <begin position="59"/>
        <end position="82"/>
    </location>
</feature>
<reference evidence="5 6" key="2">
    <citation type="submission" date="2020-06" db="EMBL/GenBank/DDBJ databases">
        <title>REHAB project genomes.</title>
        <authorList>
            <person name="Shaw L.P."/>
        </authorList>
    </citation>
    <scope>NUCLEOTIDE SEQUENCE [LARGE SCALE GENOMIC DNA]</scope>
    <source>
        <strain evidence="6">RHBSTW-00370</strain>
        <strain evidence="5">RHBSTW-00398</strain>
        <plasmid evidence="6">prhbstw-00370_3</plasmid>
        <plasmid evidence="5">unnamed</plasmid>
    </source>
</reference>